<dbReference type="HAMAP" id="MF_00978">
    <property type="entry name" value="Bifunct_BirA"/>
    <property type="match status" value="1"/>
</dbReference>
<proteinExistence type="inferred from homology"/>
<dbReference type="InterPro" id="IPR036390">
    <property type="entry name" value="WH_DNA-bd_sf"/>
</dbReference>
<keyword evidence="5" id="KW-0678">Repressor</keyword>
<dbReference type="PANTHER" id="PTHR12835">
    <property type="entry name" value="BIOTIN PROTEIN LIGASE"/>
    <property type="match status" value="1"/>
</dbReference>
<dbReference type="STRING" id="649639.Bcell_1902"/>
<dbReference type="InterPro" id="IPR036388">
    <property type="entry name" value="WH-like_DNA-bd_sf"/>
</dbReference>
<keyword evidence="2 5" id="KW-0547">Nucleotide-binding</keyword>
<comment type="catalytic activity">
    <reaction evidence="5">
        <text>biotin + L-lysyl-[protein] + ATP = N(6)-biotinyl-L-lysyl-[protein] + AMP + diphosphate + H(+)</text>
        <dbReference type="Rhea" id="RHEA:11756"/>
        <dbReference type="Rhea" id="RHEA-COMP:9752"/>
        <dbReference type="Rhea" id="RHEA-COMP:10505"/>
        <dbReference type="ChEBI" id="CHEBI:15378"/>
        <dbReference type="ChEBI" id="CHEBI:29969"/>
        <dbReference type="ChEBI" id="CHEBI:30616"/>
        <dbReference type="ChEBI" id="CHEBI:33019"/>
        <dbReference type="ChEBI" id="CHEBI:57586"/>
        <dbReference type="ChEBI" id="CHEBI:83144"/>
        <dbReference type="ChEBI" id="CHEBI:456215"/>
        <dbReference type="EC" id="6.3.4.15"/>
    </reaction>
</comment>
<comment type="caution">
    <text evidence="5">Lacks conserved residue(s) required for the propagation of feature annotation.</text>
</comment>
<dbReference type="CDD" id="cd16442">
    <property type="entry name" value="BPL"/>
    <property type="match status" value="1"/>
</dbReference>
<dbReference type="OrthoDB" id="9807064at2"/>
<dbReference type="InterPro" id="IPR030855">
    <property type="entry name" value="Bifunct_BirA"/>
</dbReference>
<dbReference type="NCBIfam" id="TIGR00121">
    <property type="entry name" value="birA_ligase"/>
    <property type="match status" value="1"/>
</dbReference>
<feature type="domain" description="BPL/LPL catalytic" evidence="6">
    <location>
        <begin position="75"/>
        <end position="256"/>
    </location>
</feature>
<evidence type="ECO:0000256" key="2">
    <source>
        <dbReference type="ARBA" id="ARBA00022741"/>
    </source>
</evidence>
<dbReference type="SUPFAM" id="SSF50037">
    <property type="entry name" value="C-terminal domain of transcriptional repressors"/>
    <property type="match status" value="1"/>
</dbReference>
<keyword evidence="5" id="KW-0804">Transcription</keyword>
<feature type="binding site" evidence="5">
    <location>
        <position position="114"/>
    </location>
    <ligand>
        <name>biotin</name>
        <dbReference type="ChEBI" id="CHEBI:57586"/>
    </ligand>
</feature>
<dbReference type="KEGG" id="bco:Bcell_1902"/>
<dbReference type="EC" id="6.3.4.15" evidence="5"/>
<dbReference type="GO" id="GO:0003677">
    <property type="term" value="F:DNA binding"/>
    <property type="evidence" value="ECO:0007669"/>
    <property type="project" value="UniProtKB-UniRule"/>
</dbReference>
<dbReference type="Gene3D" id="1.10.10.10">
    <property type="entry name" value="Winged helix-like DNA-binding domain superfamily/Winged helix DNA-binding domain"/>
    <property type="match status" value="1"/>
</dbReference>
<dbReference type="Gene3D" id="3.30.930.10">
    <property type="entry name" value="Bira Bifunctional Protein, Domain 2"/>
    <property type="match status" value="1"/>
</dbReference>
<keyword evidence="5" id="KW-0238">DNA-binding</keyword>
<evidence type="ECO:0000256" key="1">
    <source>
        <dbReference type="ARBA" id="ARBA00022598"/>
    </source>
</evidence>
<keyword evidence="5" id="KW-0805">Transcription regulation</keyword>
<evidence type="ECO:0000313" key="7">
    <source>
        <dbReference type="EMBL" id="ADU30164.1"/>
    </source>
</evidence>
<keyword evidence="8" id="KW-1185">Reference proteome</keyword>
<dbReference type="PROSITE" id="PS51733">
    <property type="entry name" value="BPL_LPL_CATALYTIC"/>
    <property type="match status" value="1"/>
</dbReference>
<dbReference type="RefSeq" id="WP_013488500.1">
    <property type="nucleotide sequence ID" value="NC_014829.1"/>
</dbReference>
<dbReference type="GO" id="GO:0016740">
    <property type="term" value="F:transferase activity"/>
    <property type="evidence" value="ECO:0007669"/>
    <property type="project" value="UniProtKB-ARBA"/>
</dbReference>
<dbReference type="InterPro" id="IPR003142">
    <property type="entry name" value="BPL_C"/>
</dbReference>
<name>E6TZJ0_EVAC2</name>
<organism evidence="7 8">
    <name type="scientific">Evansella cellulosilytica (strain ATCC 21833 / DSM 2522 / FERM P-1141 / JCM 9156 / N-4)</name>
    <name type="common">Bacillus cellulosilyticus</name>
    <dbReference type="NCBI Taxonomy" id="649639"/>
    <lineage>
        <taxon>Bacteria</taxon>
        <taxon>Bacillati</taxon>
        <taxon>Bacillota</taxon>
        <taxon>Bacilli</taxon>
        <taxon>Bacillales</taxon>
        <taxon>Bacillaceae</taxon>
        <taxon>Evansella</taxon>
    </lineage>
</organism>
<dbReference type="SUPFAM" id="SSF46785">
    <property type="entry name" value="Winged helix' DNA-binding domain"/>
    <property type="match status" value="1"/>
</dbReference>
<dbReference type="Gene3D" id="2.30.30.100">
    <property type="match status" value="1"/>
</dbReference>
<dbReference type="InterPro" id="IPR045864">
    <property type="entry name" value="aa-tRNA-synth_II/BPL/LPL"/>
</dbReference>
<reference evidence="7 8" key="1">
    <citation type="submission" date="2010-12" db="EMBL/GenBank/DDBJ databases">
        <title>Complete sequence of Bacillus cellulosilyticus DSM 2522.</title>
        <authorList>
            <consortium name="US DOE Joint Genome Institute"/>
            <person name="Lucas S."/>
            <person name="Copeland A."/>
            <person name="Lapidus A."/>
            <person name="Cheng J.-F."/>
            <person name="Bruce D."/>
            <person name="Goodwin L."/>
            <person name="Pitluck S."/>
            <person name="Chertkov O."/>
            <person name="Detter J.C."/>
            <person name="Han C."/>
            <person name="Tapia R."/>
            <person name="Land M."/>
            <person name="Hauser L."/>
            <person name="Jeffries C."/>
            <person name="Kyrpides N."/>
            <person name="Ivanova N."/>
            <person name="Mikhailova N."/>
            <person name="Brumm P."/>
            <person name="Mead D."/>
            <person name="Woyke T."/>
        </authorList>
    </citation>
    <scope>NUCLEOTIDE SEQUENCE [LARGE SCALE GENOMIC DNA]</scope>
    <source>
        <strain evidence="8">ATCC 21833 / DSM 2522 / FERM P-1141 / JCM 9156 / N-4</strain>
    </source>
</reference>
<evidence type="ECO:0000313" key="8">
    <source>
        <dbReference type="Proteomes" id="UP000001401"/>
    </source>
</evidence>
<dbReference type="GO" id="GO:0005737">
    <property type="term" value="C:cytoplasm"/>
    <property type="evidence" value="ECO:0007669"/>
    <property type="project" value="TreeGrafter"/>
</dbReference>
<feature type="DNA-binding region" description="H-T-H motif" evidence="5">
    <location>
        <begin position="19"/>
        <end position="38"/>
    </location>
</feature>
<dbReference type="GO" id="GO:0005524">
    <property type="term" value="F:ATP binding"/>
    <property type="evidence" value="ECO:0007669"/>
    <property type="project" value="UniProtKB-UniRule"/>
</dbReference>
<dbReference type="Pfam" id="PF08279">
    <property type="entry name" value="HTH_11"/>
    <property type="match status" value="1"/>
</dbReference>
<dbReference type="GO" id="GO:0006355">
    <property type="term" value="P:regulation of DNA-templated transcription"/>
    <property type="evidence" value="ECO:0007669"/>
    <property type="project" value="UniProtKB-UniRule"/>
</dbReference>
<evidence type="ECO:0000256" key="4">
    <source>
        <dbReference type="ARBA" id="ARBA00023267"/>
    </source>
</evidence>
<dbReference type="GO" id="GO:0009249">
    <property type="term" value="P:protein lipoylation"/>
    <property type="evidence" value="ECO:0007669"/>
    <property type="project" value="UniProtKB-ARBA"/>
</dbReference>
<dbReference type="SUPFAM" id="SSF55681">
    <property type="entry name" value="Class II aaRS and biotin synthetases"/>
    <property type="match status" value="1"/>
</dbReference>
<dbReference type="AlphaFoldDB" id="E6TZJ0"/>
<gene>
    <name evidence="5" type="primary">birA</name>
    <name evidence="7" type="ordered locus">Bcell_1902</name>
</gene>
<evidence type="ECO:0000256" key="3">
    <source>
        <dbReference type="ARBA" id="ARBA00022840"/>
    </source>
</evidence>
<accession>E6TZJ0</accession>
<protein>
    <recommendedName>
        <fullName evidence="5">Bifunctional ligase/repressor BirA</fullName>
    </recommendedName>
    <alternativeName>
        <fullName evidence="5">Biotin--[acetyl-CoA-carboxylase] ligase</fullName>
        <ecNumber evidence="5">6.3.4.15</ecNumber>
    </alternativeName>
    <alternativeName>
        <fullName evidence="5">Biotin--protein ligase</fullName>
    </alternativeName>
    <alternativeName>
        <fullName evidence="5">Biotin-[acetyl-CoA carboxylase] synthetase</fullName>
    </alternativeName>
</protein>
<evidence type="ECO:0000256" key="5">
    <source>
        <dbReference type="HAMAP-Rule" id="MF_00978"/>
    </source>
</evidence>
<dbReference type="Proteomes" id="UP000001401">
    <property type="component" value="Chromosome"/>
</dbReference>
<dbReference type="InterPro" id="IPR004408">
    <property type="entry name" value="Biotin_CoA_COase_ligase"/>
</dbReference>
<dbReference type="eggNOG" id="COG0340">
    <property type="taxonomic scope" value="Bacteria"/>
</dbReference>
<dbReference type="PANTHER" id="PTHR12835:SF5">
    <property type="entry name" value="BIOTIN--PROTEIN LIGASE"/>
    <property type="match status" value="1"/>
</dbReference>
<dbReference type="InterPro" id="IPR004143">
    <property type="entry name" value="BPL_LPL_catalytic"/>
</dbReference>
<dbReference type="InterPro" id="IPR008988">
    <property type="entry name" value="Transcriptional_repressor_C"/>
</dbReference>
<dbReference type="Pfam" id="PF02237">
    <property type="entry name" value="BPL_C"/>
    <property type="match status" value="1"/>
</dbReference>
<sequence>MKAKVLQLLRTCEDHFVSGEHISNQLSISRTMVWKYIDALRKEGYVIKAVSNKGYHLVEEMDVVNEHAIRSRLEVDAIFQNIIYEDTVTSTQQVAYKLLGEGAPHGTLIVANEQTSGRGRLGREWYSPANTGIWMSLIMRPNIEMQQTPQLTLVAAVALARAIKEATNYDVQIKWPNDLIFNGKKIAGILTEMQSDPDRVKSVIIGIGINVNQQTFPESIANIASSLSLETRETFHRVAIIEHFLREFQWLYHTYLEKGFSFIKPLWEARAISIGEEILAKTANGELKGVAEGISDEGVLLLKDSEGNSHRIYSADIHLLEKE</sequence>
<dbReference type="Pfam" id="PF03099">
    <property type="entry name" value="BPL_LplA_LipB"/>
    <property type="match status" value="1"/>
</dbReference>
<feature type="binding site" evidence="5">
    <location>
        <begin position="118"/>
        <end position="120"/>
    </location>
    <ligand>
        <name>biotin</name>
        <dbReference type="ChEBI" id="CHEBI:57586"/>
    </ligand>
</feature>
<dbReference type="EMBL" id="CP002394">
    <property type="protein sequence ID" value="ADU30164.1"/>
    <property type="molecule type" value="Genomic_DNA"/>
</dbReference>
<keyword evidence="1 5" id="KW-0436">Ligase</keyword>
<keyword evidence="3 5" id="KW-0067">ATP-binding</keyword>
<dbReference type="HOGENOM" id="CLU_051096_0_0_9"/>
<comment type="function">
    <text evidence="5">Acts both as a biotin--[acetyl-CoA-carboxylase] ligase and a repressor.</text>
</comment>
<keyword evidence="4 5" id="KW-0092">Biotin</keyword>
<dbReference type="GO" id="GO:0004077">
    <property type="term" value="F:biotin--[biotin carboxyl-carrier protein] ligase activity"/>
    <property type="evidence" value="ECO:0007669"/>
    <property type="project" value="UniProtKB-UniRule"/>
</dbReference>
<feature type="binding site" evidence="5">
    <location>
        <position position="185"/>
    </location>
    <ligand>
        <name>biotin</name>
        <dbReference type="ChEBI" id="CHEBI:57586"/>
    </ligand>
</feature>
<comment type="similarity">
    <text evidence="5">Belongs to the biotin--protein ligase family.</text>
</comment>
<dbReference type="InterPro" id="IPR013196">
    <property type="entry name" value="HTH_11"/>
</dbReference>
<evidence type="ECO:0000259" key="6">
    <source>
        <dbReference type="PROSITE" id="PS51733"/>
    </source>
</evidence>